<evidence type="ECO:0008006" key="4">
    <source>
        <dbReference type="Google" id="ProtNLM"/>
    </source>
</evidence>
<dbReference type="Proteomes" id="UP001247805">
    <property type="component" value="Unassembled WGS sequence"/>
</dbReference>
<keyword evidence="1" id="KW-0472">Membrane</keyword>
<keyword evidence="1" id="KW-1133">Transmembrane helix</keyword>
<dbReference type="InterPro" id="IPR008965">
    <property type="entry name" value="CBM2/CBM3_carb-bd_dom_sf"/>
</dbReference>
<name>A0ABU3SV55_9ALTE</name>
<keyword evidence="1" id="KW-0812">Transmembrane</keyword>
<comment type="caution">
    <text evidence="2">The sequence shown here is derived from an EMBL/GenBank/DDBJ whole genome shotgun (WGS) entry which is preliminary data.</text>
</comment>
<evidence type="ECO:0000313" key="3">
    <source>
        <dbReference type="Proteomes" id="UP001247805"/>
    </source>
</evidence>
<accession>A0ABU3SV55</accession>
<sequence length="174" mass="18354">MKRLLAILTLFVGLNVQAGIISLNISDENVKLDDSVLVTLSGSGFDPFDSLSLDIEFDTSVFKFDALSVEGDLLNAAPLIFEVTEQMFGVALTFVDFVPFAGGNFTLATFNLTANAVGSTHFVLTNAIASDFLSGPVQADVVSRSASAAVVSAPATVSLFIIALLSLVIFRARN</sequence>
<protein>
    <recommendedName>
        <fullName evidence="4">Cohesin domain-containing protein</fullName>
    </recommendedName>
</protein>
<dbReference type="SUPFAM" id="SSF49384">
    <property type="entry name" value="Carbohydrate-binding domain"/>
    <property type="match status" value="1"/>
</dbReference>
<organism evidence="2 3">
    <name type="scientific">Paraglaciecola aquimarina</name>
    <dbReference type="NCBI Taxonomy" id="1235557"/>
    <lineage>
        <taxon>Bacteria</taxon>
        <taxon>Pseudomonadati</taxon>
        <taxon>Pseudomonadota</taxon>
        <taxon>Gammaproteobacteria</taxon>
        <taxon>Alteromonadales</taxon>
        <taxon>Alteromonadaceae</taxon>
        <taxon>Paraglaciecola</taxon>
    </lineage>
</organism>
<feature type="transmembrane region" description="Helical" evidence="1">
    <location>
        <begin position="148"/>
        <end position="170"/>
    </location>
</feature>
<keyword evidence="3" id="KW-1185">Reference proteome</keyword>
<dbReference type="RefSeq" id="WP_316025548.1">
    <property type="nucleotide sequence ID" value="NZ_JAWDIO010000002.1"/>
</dbReference>
<proteinExistence type="predicted"/>
<evidence type="ECO:0000256" key="1">
    <source>
        <dbReference type="SAM" id="Phobius"/>
    </source>
</evidence>
<dbReference type="Gene3D" id="2.60.40.680">
    <property type="match status" value="1"/>
</dbReference>
<gene>
    <name evidence="2" type="ORF">RS130_08200</name>
</gene>
<dbReference type="EMBL" id="JAWDIO010000002">
    <property type="protein sequence ID" value="MDU0353910.1"/>
    <property type="molecule type" value="Genomic_DNA"/>
</dbReference>
<reference evidence="2 3" key="1">
    <citation type="submission" date="2023-10" db="EMBL/GenBank/DDBJ databases">
        <title>Glaciecola aquimarina strain GGW-M5 nov., isolated from a coastal seawater.</title>
        <authorList>
            <person name="Bayburt H."/>
            <person name="Kim J.M."/>
            <person name="Choi B.J."/>
            <person name="Jeon C.O."/>
        </authorList>
    </citation>
    <scope>NUCLEOTIDE SEQUENCE [LARGE SCALE GENOMIC DNA]</scope>
    <source>
        <strain evidence="2 3">KCTC 32108</strain>
    </source>
</reference>
<evidence type="ECO:0000313" key="2">
    <source>
        <dbReference type="EMBL" id="MDU0353910.1"/>
    </source>
</evidence>